<evidence type="ECO:0000313" key="1">
    <source>
        <dbReference type="EMBL" id="SOQ35627.1"/>
    </source>
</evidence>
<dbReference type="EMBL" id="ODYU01000584">
    <property type="protein sequence ID" value="SOQ35627.1"/>
    <property type="molecule type" value="Genomic_DNA"/>
</dbReference>
<accession>A0A2H1V468</accession>
<dbReference type="AlphaFoldDB" id="A0A2H1V468"/>
<sequence length="172" mass="19565">MLLSQNKPVNEPTEHLMVSNRRHPWILETPEALQILDRAHLWWKCALSRFSTREGLCVKLYNLFHQCYADACGFVRVDFVSNKSRLSYSIVPANKSPVLNGSAFSTISENKQIDRQTKIRSDLWSAYRVTGAPSRKAEVVESVSTSAKLCIPINMIAHRSTAQALVEQHHHH</sequence>
<name>A0A2H1V468_SPOFR</name>
<gene>
    <name evidence="1" type="ORF">SFRICE_033934</name>
</gene>
<protein>
    <submittedName>
        <fullName evidence="1">SFRICE_033934</fullName>
    </submittedName>
</protein>
<proteinExistence type="predicted"/>
<reference evidence="1" key="1">
    <citation type="submission" date="2016-07" db="EMBL/GenBank/DDBJ databases">
        <authorList>
            <person name="Bretaudeau A."/>
        </authorList>
    </citation>
    <scope>NUCLEOTIDE SEQUENCE</scope>
    <source>
        <strain evidence="1">Rice</strain>
        <tissue evidence="1">Whole body</tissue>
    </source>
</reference>
<organism evidence="1">
    <name type="scientific">Spodoptera frugiperda</name>
    <name type="common">Fall armyworm</name>
    <dbReference type="NCBI Taxonomy" id="7108"/>
    <lineage>
        <taxon>Eukaryota</taxon>
        <taxon>Metazoa</taxon>
        <taxon>Ecdysozoa</taxon>
        <taxon>Arthropoda</taxon>
        <taxon>Hexapoda</taxon>
        <taxon>Insecta</taxon>
        <taxon>Pterygota</taxon>
        <taxon>Neoptera</taxon>
        <taxon>Endopterygota</taxon>
        <taxon>Lepidoptera</taxon>
        <taxon>Glossata</taxon>
        <taxon>Ditrysia</taxon>
        <taxon>Noctuoidea</taxon>
        <taxon>Noctuidae</taxon>
        <taxon>Amphipyrinae</taxon>
        <taxon>Spodoptera</taxon>
    </lineage>
</organism>